<evidence type="ECO:0000313" key="3">
    <source>
        <dbReference type="EMBL" id="MCL1636068.1"/>
    </source>
</evidence>
<dbReference type="Proteomes" id="UP001431217">
    <property type="component" value="Unassembled WGS sequence"/>
</dbReference>
<feature type="region of interest" description="Disordered" evidence="1">
    <location>
        <begin position="81"/>
        <end position="119"/>
    </location>
</feature>
<evidence type="ECO:0000313" key="4">
    <source>
        <dbReference type="Proteomes" id="UP001431217"/>
    </source>
</evidence>
<feature type="transmembrane region" description="Helical" evidence="2">
    <location>
        <begin position="58"/>
        <end position="75"/>
    </location>
</feature>
<accession>A0ABT0MN09</accession>
<gene>
    <name evidence="3" type="ORF">M2650_15700</name>
</gene>
<organism evidence="3 4">
    <name type="scientific">Luteimonas galliterrae</name>
    <dbReference type="NCBI Taxonomy" id="2940486"/>
    <lineage>
        <taxon>Bacteria</taxon>
        <taxon>Pseudomonadati</taxon>
        <taxon>Pseudomonadota</taxon>
        <taxon>Gammaproteobacteria</taxon>
        <taxon>Lysobacterales</taxon>
        <taxon>Lysobacteraceae</taxon>
        <taxon>Luteimonas</taxon>
    </lineage>
</organism>
<sequence>MNKLNSLPERALELVGSVGDGIRQAVPNSAIKWVETGAALTALRTGTRVATKFVKRNPAVAVAAVAGAGLLWYVARRKAKQAERNGSGAIEGTSTRVEAKRASRPSTARKRSSRSAATE</sequence>
<proteinExistence type="predicted"/>
<dbReference type="EMBL" id="JAMBEP010000006">
    <property type="protein sequence ID" value="MCL1636068.1"/>
    <property type="molecule type" value="Genomic_DNA"/>
</dbReference>
<keyword evidence="4" id="KW-1185">Reference proteome</keyword>
<keyword evidence="2" id="KW-0812">Transmembrane</keyword>
<reference evidence="3 4" key="1">
    <citation type="submission" date="2022-05" db="EMBL/GenBank/DDBJ databases">
        <title>Luteimonas sp. SX5, whole genome shotgun sequencing project.</title>
        <authorList>
            <person name="Zhao G."/>
            <person name="Shen L."/>
        </authorList>
    </citation>
    <scope>NUCLEOTIDE SEQUENCE [LARGE SCALE GENOMIC DNA]</scope>
    <source>
        <strain evidence="3 4">SX5</strain>
    </source>
</reference>
<evidence type="ECO:0000256" key="2">
    <source>
        <dbReference type="SAM" id="Phobius"/>
    </source>
</evidence>
<comment type="caution">
    <text evidence="3">The sequence shown here is derived from an EMBL/GenBank/DDBJ whole genome shotgun (WGS) entry which is preliminary data.</text>
</comment>
<evidence type="ECO:0008006" key="5">
    <source>
        <dbReference type="Google" id="ProtNLM"/>
    </source>
</evidence>
<protein>
    <recommendedName>
        <fullName evidence="5">DUF3618 domain-containing protein</fullName>
    </recommendedName>
</protein>
<keyword evidence="2" id="KW-1133">Transmembrane helix</keyword>
<keyword evidence="2" id="KW-0472">Membrane</keyword>
<dbReference type="RefSeq" id="WP_249476100.1">
    <property type="nucleotide sequence ID" value="NZ_JAMBEP010000006.1"/>
</dbReference>
<evidence type="ECO:0000256" key="1">
    <source>
        <dbReference type="SAM" id="MobiDB-lite"/>
    </source>
</evidence>
<name>A0ABT0MN09_9GAMM</name>